<dbReference type="InterPro" id="IPR036097">
    <property type="entry name" value="HisK_dim/P_sf"/>
</dbReference>
<dbReference type="CDD" id="cd01987">
    <property type="entry name" value="USP_KdpD-like"/>
    <property type="match status" value="1"/>
</dbReference>
<dbReference type="SUPFAM" id="SSF52402">
    <property type="entry name" value="Adenine nucleotide alpha hydrolases-like"/>
    <property type="match status" value="1"/>
</dbReference>
<evidence type="ECO:0000313" key="15">
    <source>
        <dbReference type="EMBL" id="KYG64027.1"/>
    </source>
</evidence>
<keyword evidence="9" id="KW-0067">ATP-binding</keyword>
<evidence type="ECO:0000256" key="7">
    <source>
        <dbReference type="ARBA" id="ARBA00022741"/>
    </source>
</evidence>
<dbReference type="InterPro" id="IPR038318">
    <property type="entry name" value="KdpD_sf"/>
</dbReference>
<keyword evidence="6 13" id="KW-0812">Transmembrane</keyword>
<dbReference type="SMART" id="SM00387">
    <property type="entry name" value="HATPase_c"/>
    <property type="match status" value="1"/>
</dbReference>
<dbReference type="Gene3D" id="1.20.120.620">
    <property type="entry name" value="Backbone structure of the membrane domain of e. Coli histidine kinase receptor kdpd"/>
    <property type="match status" value="1"/>
</dbReference>
<dbReference type="GO" id="GO:0005737">
    <property type="term" value="C:cytoplasm"/>
    <property type="evidence" value="ECO:0007669"/>
    <property type="project" value="UniProtKB-ARBA"/>
</dbReference>
<keyword evidence="11" id="KW-0902">Two-component regulatory system</keyword>
<evidence type="ECO:0000256" key="1">
    <source>
        <dbReference type="ARBA" id="ARBA00000085"/>
    </source>
</evidence>
<dbReference type="SUPFAM" id="SSF55781">
    <property type="entry name" value="GAF domain-like"/>
    <property type="match status" value="1"/>
</dbReference>
<evidence type="ECO:0000256" key="8">
    <source>
        <dbReference type="ARBA" id="ARBA00022777"/>
    </source>
</evidence>
<comment type="subcellular location">
    <subcellularLocation>
        <location evidence="2">Membrane</location>
        <topology evidence="2">Multi-pass membrane protein</topology>
    </subcellularLocation>
</comment>
<dbReference type="RefSeq" id="WP_061835993.1">
    <property type="nucleotide sequence ID" value="NZ_LUKE01000003.1"/>
</dbReference>
<evidence type="ECO:0000256" key="6">
    <source>
        <dbReference type="ARBA" id="ARBA00022692"/>
    </source>
</evidence>
<proteinExistence type="predicted"/>
<keyword evidence="8" id="KW-0418">Kinase</keyword>
<dbReference type="InterPro" id="IPR003661">
    <property type="entry name" value="HisK_dim/P_dom"/>
</dbReference>
<dbReference type="GO" id="GO:0000155">
    <property type="term" value="F:phosphorelay sensor kinase activity"/>
    <property type="evidence" value="ECO:0007669"/>
    <property type="project" value="InterPro"/>
</dbReference>
<dbReference type="GO" id="GO:0005524">
    <property type="term" value="F:ATP binding"/>
    <property type="evidence" value="ECO:0007669"/>
    <property type="project" value="UniProtKB-KW"/>
</dbReference>
<dbReference type="Pfam" id="PF13493">
    <property type="entry name" value="DUF4118"/>
    <property type="match status" value="1"/>
</dbReference>
<dbReference type="CDD" id="cd00075">
    <property type="entry name" value="HATPase"/>
    <property type="match status" value="1"/>
</dbReference>
<keyword evidence="16" id="KW-1185">Reference proteome</keyword>
<accession>A0A150WJR2</accession>
<dbReference type="Pfam" id="PF02518">
    <property type="entry name" value="HATPase_c"/>
    <property type="match status" value="1"/>
</dbReference>
<gene>
    <name evidence="15" type="ORF">AZI86_14565</name>
</gene>
<dbReference type="OrthoDB" id="9806130at2"/>
<dbReference type="PANTHER" id="PTHR45569:SF1">
    <property type="entry name" value="SENSOR PROTEIN KDPD"/>
    <property type="match status" value="1"/>
</dbReference>
<evidence type="ECO:0000313" key="16">
    <source>
        <dbReference type="Proteomes" id="UP000075320"/>
    </source>
</evidence>
<dbReference type="InterPro" id="IPR027417">
    <property type="entry name" value="P-loop_NTPase"/>
</dbReference>
<dbReference type="Pfam" id="PF00582">
    <property type="entry name" value="Usp"/>
    <property type="match status" value="1"/>
</dbReference>
<comment type="caution">
    <text evidence="15">The sequence shown here is derived from an EMBL/GenBank/DDBJ whole genome shotgun (WGS) entry which is preliminary data.</text>
</comment>
<dbReference type="PRINTS" id="PR00344">
    <property type="entry name" value="BCTRLSENSOR"/>
</dbReference>
<dbReference type="EMBL" id="LUKE01000003">
    <property type="protein sequence ID" value="KYG64027.1"/>
    <property type="molecule type" value="Genomic_DNA"/>
</dbReference>
<dbReference type="SUPFAM" id="SSF55874">
    <property type="entry name" value="ATPase domain of HSP90 chaperone/DNA topoisomerase II/histidine kinase"/>
    <property type="match status" value="1"/>
</dbReference>
<keyword evidence="7" id="KW-0547">Nucleotide-binding</keyword>
<keyword evidence="10 13" id="KW-1133">Transmembrane helix</keyword>
<dbReference type="SMART" id="SM00388">
    <property type="entry name" value="HisKA"/>
    <property type="match status" value="1"/>
</dbReference>
<keyword evidence="4" id="KW-0597">Phosphoprotein</keyword>
<feature type="domain" description="Histidine kinase" evidence="14">
    <location>
        <begin position="669"/>
        <end position="881"/>
    </location>
</feature>
<dbReference type="Gene3D" id="3.30.565.10">
    <property type="entry name" value="Histidine kinase-like ATPase, C-terminal domain"/>
    <property type="match status" value="1"/>
</dbReference>
<dbReference type="InterPro" id="IPR025201">
    <property type="entry name" value="KdpD_TM"/>
</dbReference>
<keyword evidence="5" id="KW-0808">Transferase</keyword>
<comment type="catalytic activity">
    <reaction evidence="1">
        <text>ATP + protein L-histidine = ADP + protein N-phospho-L-histidine.</text>
        <dbReference type="EC" id="2.7.13.3"/>
    </reaction>
</comment>
<evidence type="ECO:0000256" key="4">
    <source>
        <dbReference type="ARBA" id="ARBA00022553"/>
    </source>
</evidence>
<evidence type="ECO:0000256" key="12">
    <source>
        <dbReference type="ARBA" id="ARBA00023136"/>
    </source>
</evidence>
<dbReference type="InterPro" id="IPR003852">
    <property type="entry name" value="Sig_transdc_His_kinase_KdpD_N"/>
</dbReference>
<protein>
    <recommendedName>
        <fullName evidence="3">histidine kinase</fullName>
        <ecNumber evidence="3">2.7.13.3</ecNumber>
    </recommendedName>
</protein>
<dbReference type="InterPro" id="IPR005467">
    <property type="entry name" value="His_kinase_dom"/>
</dbReference>
<dbReference type="Gene3D" id="1.10.287.130">
    <property type="match status" value="1"/>
</dbReference>
<evidence type="ECO:0000256" key="9">
    <source>
        <dbReference type="ARBA" id="ARBA00022840"/>
    </source>
</evidence>
<dbReference type="GO" id="GO:0005886">
    <property type="term" value="C:plasma membrane"/>
    <property type="evidence" value="ECO:0007669"/>
    <property type="project" value="TreeGrafter"/>
</dbReference>
<dbReference type="SUPFAM" id="SSF47384">
    <property type="entry name" value="Homodimeric domain of signal transducing histidine kinase"/>
    <property type="match status" value="1"/>
</dbReference>
<dbReference type="PANTHER" id="PTHR45569">
    <property type="entry name" value="SENSOR PROTEIN KDPD"/>
    <property type="match status" value="1"/>
</dbReference>
<organism evidence="15 16">
    <name type="scientific">Bdellovibrio bacteriovorus</name>
    <dbReference type="NCBI Taxonomy" id="959"/>
    <lineage>
        <taxon>Bacteria</taxon>
        <taxon>Pseudomonadati</taxon>
        <taxon>Bdellovibrionota</taxon>
        <taxon>Bdellovibrionia</taxon>
        <taxon>Bdellovibrionales</taxon>
        <taxon>Pseudobdellovibrionaceae</taxon>
        <taxon>Bdellovibrio</taxon>
    </lineage>
</organism>
<name>A0A150WJR2_BDEBC</name>
<keyword evidence="12 13" id="KW-0472">Membrane</keyword>
<sequence>MDQDKRPNPEDLLNQLKHEEAKNHRGQLRVFLGMSAGVGKTYAMLTAAHQKVREARNVVIGIVETHGRSDTARLLEGLKVLPRKKLIHRNSSFEELDIDAILALKPELVIVDELAHTNIPGSRHKKRHQDVQEILDAGIDVYTALNVQHLESRKDAVESITGITIQETVPDSILEQATQIELVDIAPNELLKRLKEGKVYLGDKAGRAAENFFKENKLTALREIALRITAERVDQDLQRFNTGKSTPWQTNERLLVAISHSPSSEKLIRATRRLAYNLEAPWIAVHVDTGIHLNDEDQLQLQKNIQLAQELKAEVINITETDLPRALEKLAREKNVTQIIVGRPTRRWFRHVLEGGSLLNKLVRDHHEVDVHVLRQDKVVVPPSLMTEILMLRSQTGFAKYWYTLCFLVALSIAGVVLVPAVGYRSVGFLFLLGVMIVGFFGGMGSVMLAASLSALIWNFGFIPPIFTFAIFQPEDVILCFSYFVVALVTGFLTQRIRFHERLMREREERTNVLYQTLKDISESPSSKEYIPKVTERVGELLQAHCAVVLRTLDGDLERHTPQGRLEEKEFAVAQWAYQNQKMAGWSTDTLSQSNSLYIPLTGTSEKIGVFIYKPERRIRRLSPDQGHLLYSITGQLALALEREVFKERAQETLRLKDSERLHQTLLNSISHEIRTPLTVIRGLGTGLRAQSPSNADLEKLSQDLDEASDRLNRVIENLLDMSRLNSGAFALKLEWQDLSDILSVTLRKLQKPLDGHPVHLDINAQQGLLHADFRLLEHALSNIILNSTQYAGEGSQIWIRAENQAGFVQVVIEDDGKGIPAELRNHVFEKFYRVPGTAPGGTGLGLSIVKGIIELHGGSIVCTERPPQGTRFVITLPLKPQPSLPQEAP</sequence>
<dbReference type="InterPro" id="IPR006016">
    <property type="entry name" value="UspA"/>
</dbReference>
<dbReference type="Gene3D" id="3.30.450.40">
    <property type="match status" value="1"/>
</dbReference>
<evidence type="ECO:0000256" key="3">
    <source>
        <dbReference type="ARBA" id="ARBA00012438"/>
    </source>
</evidence>
<dbReference type="CDD" id="cd00082">
    <property type="entry name" value="HisKA"/>
    <property type="match status" value="1"/>
</dbReference>
<feature type="transmembrane region" description="Helical" evidence="13">
    <location>
        <begin position="477"/>
        <end position="497"/>
    </location>
</feature>
<evidence type="ECO:0000256" key="10">
    <source>
        <dbReference type="ARBA" id="ARBA00022989"/>
    </source>
</evidence>
<evidence type="ECO:0000256" key="2">
    <source>
        <dbReference type="ARBA" id="ARBA00004141"/>
    </source>
</evidence>
<dbReference type="Gene3D" id="3.40.50.620">
    <property type="entry name" value="HUPs"/>
    <property type="match status" value="1"/>
</dbReference>
<dbReference type="InterPro" id="IPR004358">
    <property type="entry name" value="Sig_transdc_His_kin-like_C"/>
</dbReference>
<dbReference type="InterPro" id="IPR029016">
    <property type="entry name" value="GAF-like_dom_sf"/>
</dbReference>
<evidence type="ECO:0000259" key="14">
    <source>
        <dbReference type="PROSITE" id="PS50109"/>
    </source>
</evidence>
<dbReference type="EC" id="2.7.13.3" evidence="3"/>
<dbReference type="Proteomes" id="UP000075320">
    <property type="component" value="Unassembled WGS sequence"/>
</dbReference>
<dbReference type="Gene3D" id="3.40.50.300">
    <property type="entry name" value="P-loop containing nucleotide triphosphate hydrolases"/>
    <property type="match status" value="1"/>
</dbReference>
<dbReference type="AlphaFoldDB" id="A0A150WJR2"/>
<dbReference type="InterPro" id="IPR052023">
    <property type="entry name" value="Histidine_kinase_KdpD"/>
</dbReference>
<feature type="transmembrane region" description="Helical" evidence="13">
    <location>
        <begin position="429"/>
        <end position="457"/>
    </location>
</feature>
<evidence type="ECO:0000256" key="13">
    <source>
        <dbReference type="SAM" id="Phobius"/>
    </source>
</evidence>
<evidence type="ECO:0000256" key="5">
    <source>
        <dbReference type="ARBA" id="ARBA00022679"/>
    </source>
</evidence>
<dbReference type="InterPro" id="IPR003594">
    <property type="entry name" value="HATPase_dom"/>
</dbReference>
<feature type="transmembrane region" description="Helical" evidence="13">
    <location>
        <begin position="401"/>
        <end position="422"/>
    </location>
</feature>
<dbReference type="Pfam" id="PF00512">
    <property type="entry name" value="HisKA"/>
    <property type="match status" value="1"/>
</dbReference>
<dbReference type="InterPro" id="IPR036890">
    <property type="entry name" value="HATPase_C_sf"/>
</dbReference>
<dbReference type="FunFam" id="3.40.50.300:FF:000483">
    <property type="entry name" value="Sensor histidine kinase KdpD"/>
    <property type="match status" value="1"/>
</dbReference>
<dbReference type="PROSITE" id="PS50109">
    <property type="entry name" value="HIS_KIN"/>
    <property type="match status" value="1"/>
</dbReference>
<reference evidence="15 16" key="1">
    <citation type="submission" date="2016-03" db="EMBL/GenBank/DDBJ databases">
        <authorList>
            <person name="Ploux O."/>
        </authorList>
    </citation>
    <scope>NUCLEOTIDE SEQUENCE [LARGE SCALE GENOMIC DNA]</scope>
    <source>
        <strain evidence="15 16">R0</strain>
    </source>
</reference>
<dbReference type="InterPro" id="IPR014729">
    <property type="entry name" value="Rossmann-like_a/b/a_fold"/>
</dbReference>
<dbReference type="Pfam" id="PF02702">
    <property type="entry name" value="KdpD"/>
    <property type="match status" value="1"/>
</dbReference>
<evidence type="ECO:0000256" key="11">
    <source>
        <dbReference type="ARBA" id="ARBA00023012"/>
    </source>
</evidence>